<dbReference type="Proteomes" id="UP000252585">
    <property type="component" value="Unassembled WGS sequence"/>
</dbReference>
<protein>
    <submittedName>
        <fullName evidence="3">Antitoxin MazE</fullName>
    </submittedName>
</protein>
<evidence type="ECO:0000313" key="4">
    <source>
        <dbReference type="Proteomes" id="UP000252585"/>
    </source>
</evidence>
<dbReference type="SUPFAM" id="SSF89447">
    <property type="entry name" value="AbrB/MazE/MraZ-like"/>
    <property type="match status" value="1"/>
</dbReference>
<reference evidence="3 4" key="1">
    <citation type="submission" date="2018-07" db="EMBL/GenBank/DDBJ databases">
        <title>Genomic Encyclopedia of Type Strains, Phase IV (KMG-IV): sequencing the most valuable type-strain genomes for metagenomic binning, comparative biology and taxonomic classification.</title>
        <authorList>
            <person name="Goeker M."/>
        </authorList>
    </citation>
    <scope>NUCLEOTIDE SEQUENCE [LARGE SCALE GENOMIC DNA]</scope>
    <source>
        <strain evidence="3 4">DSM 27696</strain>
    </source>
</reference>
<dbReference type="InterPro" id="IPR007159">
    <property type="entry name" value="SpoVT-AbrB_dom"/>
</dbReference>
<evidence type="ECO:0000259" key="2">
    <source>
        <dbReference type="PROSITE" id="PS51740"/>
    </source>
</evidence>
<dbReference type="EMBL" id="QPJJ01000003">
    <property type="protein sequence ID" value="RCW74944.1"/>
    <property type="molecule type" value="Genomic_DNA"/>
</dbReference>
<evidence type="ECO:0000256" key="1">
    <source>
        <dbReference type="PROSITE-ProRule" id="PRU01076"/>
    </source>
</evidence>
<dbReference type="GO" id="GO:0003677">
    <property type="term" value="F:DNA binding"/>
    <property type="evidence" value="ECO:0007669"/>
    <property type="project" value="UniProtKB-UniRule"/>
</dbReference>
<dbReference type="PANTHER" id="PTHR40516">
    <property type="entry name" value="ANTITOXIN CHPS-RELATED"/>
    <property type="match status" value="1"/>
</dbReference>
<gene>
    <name evidence="3" type="ORF">DFR57_103241</name>
</gene>
<dbReference type="RefSeq" id="WP_114352047.1">
    <property type="nucleotide sequence ID" value="NZ_QPJJ01000003.1"/>
</dbReference>
<dbReference type="InterPro" id="IPR037914">
    <property type="entry name" value="SpoVT-AbrB_sf"/>
</dbReference>
<dbReference type="InterPro" id="IPR039052">
    <property type="entry name" value="Antitox_PemI-like"/>
</dbReference>
<dbReference type="Pfam" id="PF04014">
    <property type="entry name" value="MazE_antitoxin"/>
    <property type="match status" value="1"/>
</dbReference>
<evidence type="ECO:0000313" key="3">
    <source>
        <dbReference type="EMBL" id="RCW74944.1"/>
    </source>
</evidence>
<dbReference type="PANTHER" id="PTHR40516:SF1">
    <property type="entry name" value="ANTITOXIN CHPS-RELATED"/>
    <property type="match status" value="1"/>
</dbReference>
<keyword evidence="1" id="KW-0238">DNA-binding</keyword>
<dbReference type="OrthoDB" id="9795766at2"/>
<organism evidence="3 4">
    <name type="scientific">Saliterribacillus persicus</name>
    <dbReference type="NCBI Taxonomy" id="930114"/>
    <lineage>
        <taxon>Bacteria</taxon>
        <taxon>Bacillati</taxon>
        <taxon>Bacillota</taxon>
        <taxon>Bacilli</taxon>
        <taxon>Bacillales</taxon>
        <taxon>Bacillaceae</taxon>
        <taxon>Saliterribacillus</taxon>
    </lineage>
</organism>
<dbReference type="AlphaFoldDB" id="A0A368Y9S6"/>
<keyword evidence="4" id="KW-1185">Reference proteome</keyword>
<dbReference type="Gene3D" id="2.10.260.10">
    <property type="match status" value="1"/>
</dbReference>
<sequence length="79" mass="9030">MKTVIQKWGNSQAIRLPKPILELVKLKESDPVELKVYDGKILIVPEKGHRSLKDRIASFDGELDAQEWDTKSTKDNEVL</sequence>
<dbReference type="PROSITE" id="PS51740">
    <property type="entry name" value="SPOVT_ABRB"/>
    <property type="match status" value="1"/>
</dbReference>
<comment type="caution">
    <text evidence="3">The sequence shown here is derived from an EMBL/GenBank/DDBJ whole genome shotgun (WGS) entry which is preliminary data.</text>
</comment>
<feature type="domain" description="SpoVT-AbrB" evidence="2">
    <location>
        <begin position="3"/>
        <end position="48"/>
    </location>
</feature>
<name>A0A368Y9S6_9BACI</name>
<dbReference type="SMART" id="SM00966">
    <property type="entry name" value="SpoVT_AbrB"/>
    <property type="match status" value="1"/>
</dbReference>
<dbReference type="GO" id="GO:0097351">
    <property type="term" value="F:toxin sequestering activity"/>
    <property type="evidence" value="ECO:0007669"/>
    <property type="project" value="InterPro"/>
</dbReference>
<proteinExistence type="predicted"/>
<accession>A0A368Y9S6</accession>